<name>A0A8B7YIN1_ACAPL</name>
<evidence type="ECO:0000256" key="10">
    <source>
        <dbReference type="ARBA" id="ARBA00023157"/>
    </source>
</evidence>
<dbReference type="CDD" id="cd23963">
    <property type="entry name" value="GT29_ST8SIA"/>
    <property type="match status" value="1"/>
</dbReference>
<comment type="similarity">
    <text evidence="2">Belongs to the glycosyltransferase 29 family.</text>
</comment>
<dbReference type="Gene3D" id="3.90.1480.20">
    <property type="entry name" value="Glycosyl transferase family 29"/>
    <property type="match status" value="1"/>
</dbReference>
<gene>
    <name evidence="14 15" type="primary">LOC110980589</name>
</gene>
<keyword evidence="9" id="KW-0472">Membrane</keyword>
<dbReference type="PANTHER" id="PTHR11987">
    <property type="entry name" value="ALPHA-2,8-SIALYLTRANSFERASE"/>
    <property type="match status" value="1"/>
</dbReference>
<comment type="subcellular location">
    <subcellularLocation>
        <location evidence="1">Golgi apparatus membrane</location>
        <topology evidence="1">Single-pass type II membrane protein</topology>
    </subcellularLocation>
</comment>
<accession>A0A8B7YIN1</accession>
<evidence type="ECO:0000313" key="15">
    <source>
        <dbReference type="RefSeq" id="XP_022093110.1"/>
    </source>
</evidence>
<proteinExistence type="inferred from homology"/>
<keyword evidence="5" id="KW-0812">Transmembrane</keyword>
<dbReference type="PIRSF" id="PIRSF005557">
    <property type="entry name" value="Sialyl_trans"/>
    <property type="match status" value="1"/>
</dbReference>
<evidence type="ECO:0000256" key="2">
    <source>
        <dbReference type="ARBA" id="ARBA00006003"/>
    </source>
</evidence>
<keyword evidence="11" id="KW-0325">Glycoprotein</keyword>
<dbReference type="RefSeq" id="XP_022093110.1">
    <property type="nucleotide sequence ID" value="XM_022237418.1"/>
</dbReference>
<organism evidence="13 14">
    <name type="scientific">Acanthaster planci</name>
    <name type="common">Crown-of-thorns starfish</name>
    <dbReference type="NCBI Taxonomy" id="133434"/>
    <lineage>
        <taxon>Eukaryota</taxon>
        <taxon>Metazoa</taxon>
        <taxon>Echinodermata</taxon>
        <taxon>Eleutherozoa</taxon>
        <taxon>Asterozoa</taxon>
        <taxon>Asteroidea</taxon>
        <taxon>Valvatacea</taxon>
        <taxon>Valvatida</taxon>
        <taxon>Acanthasteridae</taxon>
        <taxon>Acanthaster</taxon>
    </lineage>
</organism>
<keyword evidence="4" id="KW-0808">Transferase</keyword>
<evidence type="ECO:0000256" key="12">
    <source>
        <dbReference type="PIRSR" id="PIRSR005557-2"/>
    </source>
</evidence>
<evidence type="ECO:0000313" key="13">
    <source>
        <dbReference type="Proteomes" id="UP000694845"/>
    </source>
</evidence>
<dbReference type="GO" id="GO:0003828">
    <property type="term" value="F:alpha-N-acetylneuraminate alpha-2,8-sialyltransferase activity"/>
    <property type="evidence" value="ECO:0007669"/>
    <property type="project" value="TreeGrafter"/>
</dbReference>
<dbReference type="PANTHER" id="PTHR11987:SF36">
    <property type="entry name" value="SIA-ALPHA-2,3-GAL-BETA-1,4-GLCNAC-R:ALPHA 2,8-SIALYLTRANSFERASE"/>
    <property type="match status" value="1"/>
</dbReference>
<dbReference type="GO" id="GO:0009311">
    <property type="term" value="P:oligosaccharide metabolic process"/>
    <property type="evidence" value="ECO:0007669"/>
    <property type="project" value="TreeGrafter"/>
</dbReference>
<reference evidence="14 15" key="1">
    <citation type="submission" date="2025-04" db="UniProtKB">
        <authorList>
            <consortium name="RefSeq"/>
        </authorList>
    </citation>
    <scope>IDENTIFICATION</scope>
</reference>
<keyword evidence="13" id="KW-1185">Reference proteome</keyword>
<dbReference type="InterPro" id="IPR038578">
    <property type="entry name" value="GT29-like_sf"/>
</dbReference>
<evidence type="ECO:0000256" key="8">
    <source>
        <dbReference type="ARBA" id="ARBA00023034"/>
    </source>
</evidence>
<dbReference type="GO" id="GO:0006491">
    <property type="term" value="P:N-glycan processing"/>
    <property type="evidence" value="ECO:0007669"/>
    <property type="project" value="TreeGrafter"/>
</dbReference>
<dbReference type="GO" id="GO:0000139">
    <property type="term" value="C:Golgi membrane"/>
    <property type="evidence" value="ECO:0007669"/>
    <property type="project" value="UniProtKB-SubCell"/>
</dbReference>
<evidence type="ECO:0000256" key="11">
    <source>
        <dbReference type="ARBA" id="ARBA00023180"/>
    </source>
</evidence>
<dbReference type="Pfam" id="PF00777">
    <property type="entry name" value="Glyco_transf_29"/>
    <property type="match status" value="1"/>
</dbReference>
<dbReference type="InterPro" id="IPR001675">
    <property type="entry name" value="Glyco_trans_29"/>
</dbReference>
<dbReference type="InterPro" id="IPR050943">
    <property type="entry name" value="Glycosyltr_29_Sialyltrsf"/>
</dbReference>
<evidence type="ECO:0000256" key="1">
    <source>
        <dbReference type="ARBA" id="ARBA00004323"/>
    </source>
</evidence>
<evidence type="ECO:0000256" key="3">
    <source>
        <dbReference type="ARBA" id="ARBA00022676"/>
    </source>
</evidence>
<dbReference type="KEGG" id="aplc:110980589"/>
<evidence type="ECO:0000256" key="7">
    <source>
        <dbReference type="ARBA" id="ARBA00022989"/>
    </source>
</evidence>
<dbReference type="AlphaFoldDB" id="A0A8B7YIN1"/>
<evidence type="ECO:0000313" key="14">
    <source>
        <dbReference type="RefSeq" id="XP_022093109.1"/>
    </source>
</evidence>
<feature type="disulfide bond" evidence="12">
    <location>
        <begin position="190"/>
        <end position="340"/>
    </location>
</feature>
<keyword evidence="7" id="KW-1133">Transmembrane helix</keyword>
<sequence>MARKSWRSHFCYGSCVDSCWKPKSRRAVFRRGIYRGTALLALLYFAFRFTRNSKSEPSCKPVLEFDLESVHWTRKSRVNISSQVTALRHFSKKYSHLYEENITIFFNHLKMLKKQTWKPQGQNRQEFRNCVHAALGKEGSIKNFLLTKNNIEKDEEMCFYLHGNIQTFPPALMEFLPENQIYKPGQFASCSVVGSSGILRDSRCGKAIDQSQAVFRCNLAPTRGFEADVGSKTNFTTLNPSYLKKYLNRLRTQEDLVHFGAILKQFKDSYLWLPAFSADYDIPIIIQTAQFAVHSMMAQPVLGHPQHYLSVRTLWRTSPRAKRFWPTTGLYLILSLVDVCDRINVFGFWPYSTAIDGSDVPYHYHNDINALNQAHTYDAEFKMLVHLYEHGIINMHLGSCV</sequence>
<keyword evidence="8" id="KW-0333">Golgi apparatus</keyword>
<dbReference type="OMA" id="YHNDINA"/>
<protein>
    <submittedName>
        <fullName evidence="14 15">CMP-N-acetylneuraminate-poly-alpha-2, 8-sialyltransferase-like</fullName>
    </submittedName>
</protein>
<keyword evidence="10" id="KW-1015">Disulfide bond</keyword>
<evidence type="ECO:0000256" key="5">
    <source>
        <dbReference type="ARBA" id="ARBA00022692"/>
    </source>
</evidence>
<dbReference type="OrthoDB" id="10264956at2759"/>
<dbReference type="Proteomes" id="UP000694845">
    <property type="component" value="Unplaced"/>
</dbReference>
<dbReference type="InterPro" id="IPR012163">
    <property type="entry name" value="Sialyl_trans"/>
</dbReference>
<evidence type="ECO:0000256" key="9">
    <source>
        <dbReference type="ARBA" id="ARBA00023136"/>
    </source>
</evidence>
<evidence type="ECO:0000256" key="6">
    <source>
        <dbReference type="ARBA" id="ARBA00022968"/>
    </source>
</evidence>
<evidence type="ECO:0000256" key="4">
    <source>
        <dbReference type="ARBA" id="ARBA00022679"/>
    </source>
</evidence>
<dbReference type="GeneID" id="110980589"/>
<dbReference type="RefSeq" id="XP_022093109.1">
    <property type="nucleotide sequence ID" value="XM_022237417.1"/>
</dbReference>
<keyword evidence="6" id="KW-0735">Signal-anchor</keyword>
<keyword evidence="3" id="KW-0328">Glycosyltransferase</keyword>